<feature type="region of interest" description="Disordered" evidence="1">
    <location>
        <begin position="50"/>
        <end position="117"/>
    </location>
</feature>
<evidence type="ECO:0000256" key="1">
    <source>
        <dbReference type="SAM" id="MobiDB-lite"/>
    </source>
</evidence>
<keyword evidence="3" id="KW-1185">Reference proteome</keyword>
<dbReference type="AlphaFoldDB" id="A0AAD4HQR1"/>
<reference evidence="2" key="1">
    <citation type="journal article" date="2020" name="New Phytol.">
        <title>Comparative genomics reveals dynamic genome evolution in host specialist ectomycorrhizal fungi.</title>
        <authorList>
            <person name="Lofgren L.A."/>
            <person name="Nguyen N.H."/>
            <person name="Vilgalys R."/>
            <person name="Ruytinx J."/>
            <person name="Liao H.L."/>
            <person name="Branco S."/>
            <person name="Kuo A."/>
            <person name="LaButti K."/>
            <person name="Lipzen A."/>
            <person name="Andreopoulos W."/>
            <person name="Pangilinan J."/>
            <person name="Riley R."/>
            <person name="Hundley H."/>
            <person name="Na H."/>
            <person name="Barry K."/>
            <person name="Grigoriev I.V."/>
            <person name="Stajich J.E."/>
            <person name="Kennedy P.G."/>
        </authorList>
    </citation>
    <scope>NUCLEOTIDE SEQUENCE</scope>
    <source>
        <strain evidence="2">FC203</strain>
    </source>
</reference>
<dbReference type="Proteomes" id="UP001195769">
    <property type="component" value="Unassembled WGS sequence"/>
</dbReference>
<name>A0AAD4HQR1_9AGAM</name>
<protein>
    <submittedName>
        <fullName evidence="2">Uncharacterized protein</fullName>
    </submittedName>
</protein>
<evidence type="ECO:0000313" key="2">
    <source>
        <dbReference type="EMBL" id="KAG1905096.1"/>
    </source>
</evidence>
<comment type="caution">
    <text evidence="2">The sequence shown here is derived from an EMBL/GenBank/DDBJ whole genome shotgun (WGS) entry which is preliminary data.</text>
</comment>
<gene>
    <name evidence="2" type="ORF">F5891DRAFT_1183802</name>
</gene>
<organism evidence="2 3">
    <name type="scientific">Suillus fuscotomentosus</name>
    <dbReference type="NCBI Taxonomy" id="1912939"/>
    <lineage>
        <taxon>Eukaryota</taxon>
        <taxon>Fungi</taxon>
        <taxon>Dikarya</taxon>
        <taxon>Basidiomycota</taxon>
        <taxon>Agaricomycotina</taxon>
        <taxon>Agaricomycetes</taxon>
        <taxon>Agaricomycetidae</taxon>
        <taxon>Boletales</taxon>
        <taxon>Suillineae</taxon>
        <taxon>Suillaceae</taxon>
        <taxon>Suillus</taxon>
    </lineage>
</organism>
<sequence length="160" mass="17156">MATDDHTAVPQATFNVFSPAMDNLYGGTRPPADRNRGYVKNNQFLQLSGGFFGYMPPSSPEEDQSHPTTSAAGGPAPIAVNPSPPGSESHASVPIPSSDAGLPPSTSFESRAATRGKRTMVESEVLESVLGSLEFTEESHCDDSEDLQYNKLLEEIIQWV</sequence>
<dbReference type="EMBL" id="JABBWK010000008">
    <property type="protein sequence ID" value="KAG1905096.1"/>
    <property type="molecule type" value="Genomic_DNA"/>
</dbReference>
<dbReference type="RefSeq" id="XP_041230671.1">
    <property type="nucleotide sequence ID" value="XM_041366354.1"/>
</dbReference>
<proteinExistence type="predicted"/>
<accession>A0AAD4HQR1</accession>
<evidence type="ECO:0000313" key="3">
    <source>
        <dbReference type="Proteomes" id="UP001195769"/>
    </source>
</evidence>
<dbReference type="GeneID" id="64660652"/>